<evidence type="ECO:0000259" key="6">
    <source>
        <dbReference type="Pfam" id="PF00441"/>
    </source>
</evidence>
<keyword evidence="4" id="KW-0274">FAD</keyword>
<dbReference type="SUPFAM" id="SSF56645">
    <property type="entry name" value="Acyl-CoA dehydrogenase NM domain-like"/>
    <property type="match status" value="1"/>
</dbReference>
<name>A0ABT1MAX2_9MYCO</name>
<evidence type="ECO:0000313" key="8">
    <source>
        <dbReference type="EMBL" id="MCP9275537.1"/>
    </source>
</evidence>
<dbReference type="PANTHER" id="PTHR43884">
    <property type="entry name" value="ACYL-COA DEHYDROGENASE"/>
    <property type="match status" value="1"/>
</dbReference>
<proteinExistence type="inferred from homology"/>
<keyword evidence="5" id="KW-0560">Oxidoreductase</keyword>
<dbReference type="Pfam" id="PF02771">
    <property type="entry name" value="Acyl-CoA_dh_N"/>
    <property type="match status" value="1"/>
</dbReference>
<dbReference type="EMBL" id="JANDBD010000012">
    <property type="protein sequence ID" value="MCP9275537.1"/>
    <property type="molecule type" value="Genomic_DNA"/>
</dbReference>
<evidence type="ECO:0000256" key="1">
    <source>
        <dbReference type="ARBA" id="ARBA00001974"/>
    </source>
</evidence>
<dbReference type="SUPFAM" id="SSF47203">
    <property type="entry name" value="Acyl-CoA dehydrogenase C-terminal domain-like"/>
    <property type="match status" value="1"/>
</dbReference>
<dbReference type="Gene3D" id="1.10.540.10">
    <property type="entry name" value="Acyl-CoA dehydrogenase/oxidase, N-terminal domain"/>
    <property type="match status" value="1"/>
</dbReference>
<evidence type="ECO:0000256" key="5">
    <source>
        <dbReference type="ARBA" id="ARBA00023002"/>
    </source>
</evidence>
<dbReference type="InterPro" id="IPR037069">
    <property type="entry name" value="AcylCoA_DH/ox_N_sf"/>
</dbReference>
<dbReference type="InterPro" id="IPR036250">
    <property type="entry name" value="AcylCo_DH-like_C"/>
</dbReference>
<dbReference type="InterPro" id="IPR009100">
    <property type="entry name" value="AcylCoA_DH/oxidase_NM_dom_sf"/>
</dbReference>
<dbReference type="Pfam" id="PF00441">
    <property type="entry name" value="Acyl-CoA_dh_1"/>
    <property type="match status" value="1"/>
</dbReference>
<comment type="caution">
    <text evidence="8">The sequence shown here is derived from an EMBL/GenBank/DDBJ whole genome shotgun (WGS) entry which is preliminary data.</text>
</comment>
<dbReference type="PANTHER" id="PTHR43884:SF20">
    <property type="entry name" value="ACYL-COA DEHYDROGENASE FADE28"/>
    <property type="match status" value="1"/>
</dbReference>
<keyword evidence="9" id="KW-1185">Reference proteome</keyword>
<evidence type="ECO:0000313" key="9">
    <source>
        <dbReference type="Proteomes" id="UP001651690"/>
    </source>
</evidence>
<dbReference type="Proteomes" id="UP001651690">
    <property type="component" value="Unassembled WGS sequence"/>
</dbReference>
<dbReference type="Gene3D" id="1.20.140.10">
    <property type="entry name" value="Butyryl-CoA Dehydrogenase, subunit A, domain 3"/>
    <property type="match status" value="1"/>
</dbReference>
<reference evidence="8 9" key="1">
    <citation type="submission" date="2022-06" db="EMBL/GenBank/DDBJ databases">
        <title>Mycolicibacterium sp. CAU 1645 isolated from seawater.</title>
        <authorList>
            <person name="Kim W."/>
        </authorList>
    </citation>
    <scope>NUCLEOTIDE SEQUENCE [LARGE SCALE GENOMIC DNA]</scope>
    <source>
        <strain evidence="8 9">CAU 1645</strain>
    </source>
</reference>
<accession>A0ABT1MAX2</accession>
<organism evidence="8 9">
    <name type="scientific">Mycolicibacterium arenosum</name>
    <dbReference type="NCBI Taxonomy" id="2952157"/>
    <lineage>
        <taxon>Bacteria</taxon>
        <taxon>Bacillati</taxon>
        <taxon>Actinomycetota</taxon>
        <taxon>Actinomycetes</taxon>
        <taxon>Mycobacteriales</taxon>
        <taxon>Mycobacteriaceae</taxon>
        <taxon>Mycolicibacterium</taxon>
    </lineage>
</organism>
<feature type="domain" description="Acyl-CoA dehydrogenase/oxidase C-terminal" evidence="6">
    <location>
        <begin position="176"/>
        <end position="317"/>
    </location>
</feature>
<evidence type="ECO:0000256" key="2">
    <source>
        <dbReference type="ARBA" id="ARBA00009347"/>
    </source>
</evidence>
<comment type="cofactor">
    <cofactor evidence="1">
        <name>FAD</name>
        <dbReference type="ChEBI" id="CHEBI:57692"/>
    </cofactor>
</comment>
<evidence type="ECO:0000259" key="7">
    <source>
        <dbReference type="Pfam" id="PF02771"/>
    </source>
</evidence>
<protein>
    <submittedName>
        <fullName evidence="8">Acyl-CoA/acyl-ACP dehydrogenase</fullName>
    </submittedName>
</protein>
<dbReference type="InterPro" id="IPR009075">
    <property type="entry name" value="AcylCo_DH/oxidase_C"/>
</dbReference>
<sequence>MRFDLDEQQRDFASSIDRALGAADVPTAVRAWSTGDTGPGRKVWSTLTDLGVTALMVPEEYDGIGAHPVDLVVAAERLGYFGVPGPVTESVAVAPILLATDERAGGLASGELIATVAFPPHVPRAVDADTAGLILVAGDGEVRDGVAGDVHESVDPARRVVDVDASGDARPADTARAFEFGALATAAQLVGAGQAMLDMSVEYAKQRTQFGRLIGSYQAIKHTLADVYIAVEMARPLVYGAALSLADDSPDTARDVSAATAAAADAALLSARSSLQAHGAIGYTQEHDLSLLLLRVQALRSAWGDATWHRRRVLEALSSSSLEALSS</sequence>
<comment type="similarity">
    <text evidence="2">Belongs to the acyl-CoA dehydrogenase family.</text>
</comment>
<keyword evidence="3" id="KW-0285">Flavoprotein</keyword>
<gene>
    <name evidence="8" type="ORF">NM203_25430</name>
</gene>
<dbReference type="InterPro" id="IPR013786">
    <property type="entry name" value="AcylCoA_DH/ox_N"/>
</dbReference>
<evidence type="ECO:0000256" key="4">
    <source>
        <dbReference type="ARBA" id="ARBA00022827"/>
    </source>
</evidence>
<evidence type="ECO:0000256" key="3">
    <source>
        <dbReference type="ARBA" id="ARBA00022630"/>
    </source>
</evidence>
<dbReference type="RefSeq" id="WP_255063399.1">
    <property type="nucleotide sequence ID" value="NZ_JANDBD010000012.1"/>
</dbReference>
<feature type="domain" description="Acyl-CoA dehydrogenase/oxidase N-terminal" evidence="7">
    <location>
        <begin position="7"/>
        <end position="97"/>
    </location>
</feature>